<dbReference type="PANTHER" id="PTHR30213:SF0">
    <property type="entry name" value="UPF0761 MEMBRANE PROTEIN YIHY"/>
    <property type="match status" value="1"/>
</dbReference>
<dbReference type="Pfam" id="PF03631">
    <property type="entry name" value="Virul_fac_BrkB"/>
    <property type="match status" value="1"/>
</dbReference>
<keyword evidence="8" id="KW-1185">Reference proteome</keyword>
<sequence length="280" mass="31089">MRKIKSKKLTYVLKRVFSAIINDNMADLAATLAYYFLLSLFPLLIFCVALLPYLSIEAEAAIPLVKDLVPKMAADSIDQTVRGIVENRRVDVLSFSFLATLWIASNAMGAIIRTLNVAYQVEETRSYLRVRMLATGLTVAFVLVLAVMLVLPVFGQVIFGFVQKVFPLPAKAWVVFSLLRWLTAFLLANMVLIGIYQIAPNVTLPLRKVAVGALTATIGWQLISLAFSSYLSNFSHYSATYGSLGGVIVLMIWFYLTGLILVIGGVINAAIHRYQQEEKR</sequence>
<evidence type="ECO:0000256" key="6">
    <source>
        <dbReference type="SAM" id="Phobius"/>
    </source>
</evidence>
<evidence type="ECO:0000256" key="2">
    <source>
        <dbReference type="ARBA" id="ARBA00022475"/>
    </source>
</evidence>
<dbReference type="GO" id="GO:0005886">
    <property type="term" value="C:plasma membrane"/>
    <property type="evidence" value="ECO:0007669"/>
    <property type="project" value="UniProtKB-SubCell"/>
</dbReference>
<accession>A0A7D4CX03</accession>
<dbReference type="AlphaFoldDB" id="A0A7D4CX03"/>
<feature type="transmembrane region" description="Helical" evidence="6">
    <location>
        <begin position="244"/>
        <end position="271"/>
    </location>
</feature>
<feature type="transmembrane region" description="Helical" evidence="6">
    <location>
        <begin position="133"/>
        <end position="158"/>
    </location>
</feature>
<comment type="subcellular location">
    <subcellularLocation>
        <location evidence="1">Cell membrane</location>
        <topology evidence="1">Multi-pass membrane protein</topology>
    </subcellularLocation>
</comment>
<protein>
    <submittedName>
        <fullName evidence="7">YihY/virulence factor BrkB family protein</fullName>
    </submittedName>
</protein>
<dbReference type="EMBL" id="CP048104">
    <property type="protein sequence ID" value="QKG85477.1"/>
    <property type="molecule type" value="Genomic_DNA"/>
</dbReference>
<feature type="transmembrane region" description="Helical" evidence="6">
    <location>
        <begin position="32"/>
        <end position="54"/>
    </location>
</feature>
<proteinExistence type="predicted"/>
<dbReference type="Proteomes" id="UP000503088">
    <property type="component" value="Chromosome"/>
</dbReference>
<gene>
    <name evidence="7" type="ORF">GXN76_14125</name>
</gene>
<feature type="transmembrane region" description="Helical" evidence="6">
    <location>
        <begin position="211"/>
        <end position="232"/>
    </location>
</feature>
<dbReference type="InterPro" id="IPR017039">
    <property type="entry name" value="Virul_fac_BrkB"/>
</dbReference>
<dbReference type="KEGG" id="kpul:GXN76_14125"/>
<evidence type="ECO:0000256" key="1">
    <source>
        <dbReference type="ARBA" id="ARBA00004651"/>
    </source>
</evidence>
<reference evidence="7 8" key="1">
    <citation type="submission" date="2020-01" db="EMBL/GenBank/DDBJ databases">
        <authorList>
            <person name="Gulvik C.A."/>
            <person name="Batra D.G."/>
        </authorList>
    </citation>
    <scope>NUCLEOTIDE SEQUENCE [LARGE SCALE GENOMIC DNA]</scope>
    <source>
        <strain evidence="7 8">W9323</strain>
    </source>
</reference>
<keyword evidence="4 6" id="KW-1133">Transmembrane helix</keyword>
<evidence type="ECO:0000256" key="4">
    <source>
        <dbReference type="ARBA" id="ARBA00022989"/>
    </source>
</evidence>
<evidence type="ECO:0000313" key="8">
    <source>
        <dbReference type="Proteomes" id="UP000503088"/>
    </source>
</evidence>
<organism evidence="7 8">
    <name type="scientific">Kroppenstedtia pulmonis</name>
    <dbReference type="NCBI Taxonomy" id="1380685"/>
    <lineage>
        <taxon>Bacteria</taxon>
        <taxon>Bacillati</taxon>
        <taxon>Bacillota</taxon>
        <taxon>Bacilli</taxon>
        <taxon>Bacillales</taxon>
        <taxon>Thermoactinomycetaceae</taxon>
        <taxon>Kroppenstedtia</taxon>
    </lineage>
</organism>
<keyword evidence="5 6" id="KW-0472">Membrane</keyword>
<feature type="transmembrane region" description="Helical" evidence="6">
    <location>
        <begin position="178"/>
        <end position="199"/>
    </location>
</feature>
<name>A0A7D4CX03_9BACL</name>
<evidence type="ECO:0000313" key="7">
    <source>
        <dbReference type="EMBL" id="QKG85477.1"/>
    </source>
</evidence>
<keyword evidence="3 6" id="KW-0812">Transmembrane</keyword>
<dbReference type="NCBIfam" id="TIGR00765">
    <property type="entry name" value="yihY_not_rbn"/>
    <property type="match status" value="1"/>
</dbReference>
<evidence type="ECO:0000256" key="3">
    <source>
        <dbReference type="ARBA" id="ARBA00022692"/>
    </source>
</evidence>
<evidence type="ECO:0000256" key="5">
    <source>
        <dbReference type="ARBA" id="ARBA00023136"/>
    </source>
</evidence>
<dbReference type="RefSeq" id="WP_173224157.1">
    <property type="nucleotide sequence ID" value="NZ_CP048104.1"/>
</dbReference>
<keyword evidence="2" id="KW-1003">Cell membrane</keyword>
<dbReference type="PIRSF" id="PIRSF035875">
    <property type="entry name" value="RNase_BN"/>
    <property type="match status" value="1"/>
</dbReference>
<dbReference type="PANTHER" id="PTHR30213">
    <property type="entry name" value="INNER MEMBRANE PROTEIN YHJD"/>
    <property type="match status" value="1"/>
</dbReference>
<feature type="transmembrane region" description="Helical" evidence="6">
    <location>
        <begin position="92"/>
        <end position="112"/>
    </location>
</feature>